<dbReference type="InterPro" id="IPR051703">
    <property type="entry name" value="NF-kappa-B_Signaling_Reg"/>
</dbReference>
<gene>
    <name evidence="2" type="ORF">LX12_003892</name>
</gene>
<dbReference type="Proteomes" id="UP001205740">
    <property type="component" value="Unassembled WGS sequence"/>
</dbReference>
<dbReference type="InterPro" id="IPR011604">
    <property type="entry name" value="PDDEXK-like_dom_sf"/>
</dbReference>
<accession>A0ABT1H6X6</accession>
<dbReference type="Pfam" id="PF09588">
    <property type="entry name" value="YqaJ"/>
    <property type="match status" value="1"/>
</dbReference>
<dbReference type="InterPro" id="IPR011335">
    <property type="entry name" value="Restrct_endonuc-II-like"/>
</dbReference>
<protein>
    <submittedName>
        <fullName evidence="2">YqaJ-like recombinase domain-containing protein</fullName>
    </submittedName>
</protein>
<dbReference type="EMBL" id="JAMTCG010000007">
    <property type="protein sequence ID" value="MCP2162684.1"/>
    <property type="molecule type" value="Genomic_DNA"/>
</dbReference>
<dbReference type="Gene3D" id="3.90.320.10">
    <property type="match status" value="1"/>
</dbReference>
<organism evidence="2 3">
    <name type="scientific">Williamsia serinedens</name>
    <dbReference type="NCBI Taxonomy" id="391736"/>
    <lineage>
        <taxon>Bacteria</taxon>
        <taxon>Bacillati</taxon>
        <taxon>Actinomycetota</taxon>
        <taxon>Actinomycetes</taxon>
        <taxon>Mycobacteriales</taxon>
        <taxon>Nocardiaceae</taxon>
        <taxon>Williamsia</taxon>
    </lineage>
</organism>
<dbReference type="PANTHER" id="PTHR46609:SF8">
    <property type="entry name" value="YQAJ VIRAL RECOMBINASE DOMAIN-CONTAINING PROTEIN"/>
    <property type="match status" value="1"/>
</dbReference>
<proteinExistence type="predicted"/>
<name>A0ABT1H6X6_9NOCA</name>
<evidence type="ECO:0000313" key="3">
    <source>
        <dbReference type="Proteomes" id="UP001205740"/>
    </source>
</evidence>
<reference evidence="2 3" key="1">
    <citation type="submission" date="2022-06" db="EMBL/GenBank/DDBJ databases">
        <title>Genomic Encyclopedia of Archaeal and Bacterial Type Strains, Phase II (KMG-II): from individual species to whole genera.</title>
        <authorList>
            <person name="Goeker M."/>
        </authorList>
    </citation>
    <scope>NUCLEOTIDE SEQUENCE [LARGE SCALE GENOMIC DNA]</scope>
    <source>
        <strain evidence="2 3">DSM 45037</strain>
    </source>
</reference>
<dbReference type="RefSeq" id="WP_253656244.1">
    <property type="nucleotide sequence ID" value="NZ_BAAAOE010000002.1"/>
</dbReference>
<dbReference type="InterPro" id="IPR019080">
    <property type="entry name" value="YqaJ_viral_recombinase"/>
</dbReference>
<comment type="caution">
    <text evidence="2">The sequence shown here is derived from an EMBL/GenBank/DDBJ whole genome shotgun (WGS) entry which is preliminary data.</text>
</comment>
<dbReference type="SUPFAM" id="SSF52980">
    <property type="entry name" value="Restriction endonuclease-like"/>
    <property type="match status" value="1"/>
</dbReference>
<evidence type="ECO:0000313" key="2">
    <source>
        <dbReference type="EMBL" id="MCP2162684.1"/>
    </source>
</evidence>
<dbReference type="PANTHER" id="PTHR46609">
    <property type="entry name" value="EXONUCLEASE, PHAGE-TYPE/RECB, C-TERMINAL DOMAIN-CONTAINING PROTEIN"/>
    <property type="match status" value="1"/>
</dbReference>
<feature type="domain" description="YqaJ viral recombinase" evidence="1">
    <location>
        <begin position="15"/>
        <end position="206"/>
    </location>
</feature>
<sequence length="275" mass="30710">MTLTTHPELIQGSDEWLEQRLGLVTASVVGQLITERELTAREYDCPACGAARGTPCISKVKAGSELKTMHAERAELARETAAVVLEPATGDVAQGLALTLAAERIYGFSYPTRMTDDMWRGVEDEPRARDKYAEHHGVTVDQVGFMTEDKWGFTLGYSPDGLVGDDGLIEIKSRRPKKQLETVLTGEVPAENYAQLQTGLLVSGREWIDYVSYAGGTHMLTTRVYPDRVWQRVIVEAIRLAENRIRDIVSRYTDVVDAMGYPLTERILEQEIQFS</sequence>
<dbReference type="CDD" id="cd22343">
    <property type="entry name" value="PDDEXK_lambda_exonuclease-like"/>
    <property type="match status" value="1"/>
</dbReference>
<evidence type="ECO:0000259" key="1">
    <source>
        <dbReference type="Pfam" id="PF09588"/>
    </source>
</evidence>
<keyword evidence="3" id="KW-1185">Reference proteome</keyword>